<feature type="coiled-coil region" evidence="1">
    <location>
        <begin position="66"/>
        <end position="126"/>
    </location>
</feature>
<organism evidence="2">
    <name type="scientific">marine metagenome</name>
    <dbReference type="NCBI Taxonomy" id="408172"/>
    <lineage>
        <taxon>unclassified sequences</taxon>
        <taxon>metagenomes</taxon>
        <taxon>ecological metagenomes</taxon>
    </lineage>
</organism>
<name>A0A382I6W8_9ZZZZ</name>
<reference evidence="2" key="1">
    <citation type="submission" date="2018-05" db="EMBL/GenBank/DDBJ databases">
        <authorList>
            <person name="Lanie J.A."/>
            <person name="Ng W.-L."/>
            <person name="Kazmierczak K.M."/>
            <person name="Andrzejewski T.M."/>
            <person name="Davidsen T.M."/>
            <person name="Wayne K.J."/>
            <person name="Tettelin H."/>
            <person name="Glass J.I."/>
            <person name="Rusch D."/>
            <person name="Podicherti R."/>
            <person name="Tsui H.-C.T."/>
            <person name="Winkler M.E."/>
        </authorList>
    </citation>
    <scope>NUCLEOTIDE SEQUENCE</scope>
</reference>
<keyword evidence="1" id="KW-0175">Coiled coil</keyword>
<evidence type="ECO:0000313" key="2">
    <source>
        <dbReference type="EMBL" id="SVB94431.1"/>
    </source>
</evidence>
<dbReference type="EMBL" id="UINC01065117">
    <property type="protein sequence ID" value="SVB94431.1"/>
    <property type="molecule type" value="Genomic_DNA"/>
</dbReference>
<dbReference type="InterPro" id="IPR045650">
    <property type="entry name" value="DUF6399"/>
</dbReference>
<protein>
    <submittedName>
        <fullName evidence="2">Uncharacterized protein</fullName>
    </submittedName>
</protein>
<accession>A0A382I6W8</accession>
<evidence type="ECO:0000256" key="1">
    <source>
        <dbReference type="SAM" id="Coils"/>
    </source>
</evidence>
<proteinExistence type="predicted"/>
<dbReference type="Pfam" id="PF19936">
    <property type="entry name" value="DUF6399"/>
    <property type="match status" value="1"/>
</dbReference>
<dbReference type="AlphaFoldDB" id="A0A382I6W8"/>
<sequence>MPDKKLAIMVDETFPANDICLVVMDATSGYLLAEELSDDRSYKSWQTCLDETKKRLGIDSFTQIISDEAKALLKLAKEENAQHNTDLLHVLLEISKALSVRLASQKYQTQKLLDEAESNLDKKKKNIYSSPYQHEARIKIAEKILAEAKASHQINIDLSCKYKKARNTISNSLHPYDIESGHVVTRADVEKALRDSFDIINEIAKPYGEKALKRISKAEKLIPVLLDMISHYHRHSNEILEKADYSKAQTLILKTIIMPALYMLTIARKKRTPDERKRLEDLSNTLMMQIWGEDMPEEIALLTAEQFDKMIKTATDAIQLFQRSSSAVEGRNAQLNLQQHCRHKLSDRKLAALTVHHNFFLKREDGSTAAMRFFGSKHPCIFEFLKQNISKVGRPRKRNKLKLAS</sequence>
<gene>
    <name evidence="2" type="ORF">METZ01_LOCUS247285</name>
</gene>